<accession>A0A562DYP9</accession>
<dbReference type="CDD" id="cd08422">
    <property type="entry name" value="PBP2_CrgA_like"/>
    <property type="match status" value="1"/>
</dbReference>
<evidence type="ECO:0000313" key="6">
    <source>
        <dbReference type="EMBL" id="TWH14849.1"/>
    </source>
</evidence>
<sequence length="307" mass="33616">MLIENLGDLRVLVQTARTGSLTGAARALGITPAAASATLKRLEAQLGVRLFERSTRAMRLTPQGQILLDYASRAFELVEEGEAQATVDRAGLVGLIRLAAPSDLARATLLPWLDEFMAAHPGVRLALSVGDRPLDVVRDEVDLAIRYGHLVDSRLVARRLMDTAPVVVASPAYLARHPAPQTPMELLGHNCLAYDRGGRPHRTWRFTRDGQSVEVQVDGDRSVDDASLARQWALAGAGILIKTPVEQRQDLAEGRLVRLLPDWRTERYPLNAILPSGRFVPVRVRALVDFLAARFEYVSASLADLLG</sequence>
<dbReference type="SUPFAM" id="SSF46785">
    <property type="entry name" value="Winged helix' DNA-binding domain"/>
    <property type="match status" value="1"/>
</dbReference>
<dbReference type="Gene3D" id="3.40.190.290">
    <property type="match status" value="1"/>
</dbReference>
<dbReference type="Pfam" id="PF03466">
    <property type="entry name" value="LysR_substrate"/>
    <property type="match status" value="1"/>
</dbReference>
<dbReference type="PANTHER" id="PTHR30537:SF21">
    <property type="entry name" value="HTH-TYPE TRANSCRIPTIONAL REGULATOR SINR-RELATED"/>
    <property type="match status" value="1"/>
</dbReference>
<dbReference type="AlphaFoldDB" id="A0A562DYP9"/>
<comment type="similarity">
    <text evidence="1">Belongs to the LysR transcriptional regulatory family.</text>
</comment>
<feature type="domain" description="HTH lysR-type" evidence="5">
    <location>
        <begin position="4"/>
        <end position="61"/>
    </location>
</feature>
<dbReference type="EMBL" id="VLJS01000049">
    <property type="protein sequence ID" value="TWH14849.1"/>
    <property type="molecule type" value="Genomic_DNA"/>
</dbReference>
<reference evidence="6 7" key="1">
    <citation type="submission" date="2019-07" db="EMBL/GenBank/DDBJ databases">
        <title>Genome sequencing of lignin-degrading bacterial isolates.</title>
        <authorList>
            <person name="Gladden J."/>
        </authorList>
    </citation>
    <scope>NUCLEOTIDE SEQUENCE [LARGE SCALE GENOMIC DNA]</scope>
    <source>
        <strain evidence="6 7">J19</strain>
    </source>
</reference>
<dbReference type="SUPFAM" id="SSF53850">
    <property type="entry name" value="Periplasmic binding protein-like II"/>
    <property type="match status" value="1"/>
</dbReference>
<organism evidence="6 7">
    <name type="scientific">Pseudoxanthomonas taiwanensis J19</name>
    <dbReference type="NCBI Taxonomy" id="935569"/>
    <lineage>
        <taxon>Bacteria</taxon>
        <taxon>Pseudomonadati</taxon>
        <taxon>Pseudomonadota</taxon>
        <taxon>Gammaproteobacteria</taxon>
        <taxon>Lysobacterales</taxon>
        <taxon>Lysobacteraceae</taxon>
        <taxon>Pseudoxanthomonas</taxon>
    </lineage>
</organism>
<dbReference type="OrthoDB" id="9810065at2"/>
<keyword evidence="2" id="KW-0805">Transcription regulation</keyword>
<dbReference type="Gene3D" id="1.10.10.10">
    <property type="entry name" value="Winged helix-like DNA-binding domain superfamily/Winged helix DNA-binding domain"/>
    <property type="match status" value="1"/>
</dbReference>
<proteinExistence type="inferred from homology"/>
<dbReference type="FunFam" id="1.10.10.10:FF:000001">
    <property type="entry name" value="LysR family transcriptional regulator"/>
    <property type="match status" value="1"/>
</dbReference>
<dbReference type="RefSeq" id="WP_039731454.1">
    <property type="nucleotide sequence ID" value="NZ_VLJS01000049.1"/>
</dbReference>
<dbReference type="InterPro" id="IPR058163">
    <property type="entry name" value="LysR-type_TF_proteobact-type"/>
</dbReference>
<keyword evidence="7" id="KW-1185">Reference proteome</keyword>
<dbReference type="GO" id="GO:0006351">
    <property type="term" value="P:DNA-templated transcription"/>
    <property type="evidence" value="ECO:0007669"/>
    <property type="project" value="TreeGrafter"/>
</dbReference>
<comment type="caution">
    <text evidence="6">The sequence shown here is derived from an EMBL/GenBank/DDBJ whole genome shotgun (WGS) entry which is preliminary data.</text>
</comment>
<evidence type="ECO:0000313" key="7">
    <source>
        <dbReference type="Proteomes" id="UP000321583"/>
    </source>
</evidence>
<keyword evidence="3 6" id="KW-0238">DNA-binding</keyword>
<dbReference type="Proteomes" id="UP000321583">
    <property type="component" value="Unassembled WGS sequence"/>
</dbReference>
<evidence type="ECO:0000256" key="2">
    <source>
        <dbReference type="ARBA" id="ARBA00023015"/>
    </source>
</evidence>
<dbReference type="Pfam" id="PF00126">
    <property type="entry name" value="HTH_1"/>
    <property type="match status" value="1"/>
</dbReference>
<evidence type="ECO:0000259" key="5">
    <source>
        <dbReference type="PROSITE" id="PS50931"/>
    </source>
</evidence>
<evidence type="ECO:0000256" key="3">
    <source>
        <dbReference type="ARBA" id="ARBA00023125"/>
    </source>
</evidence>
<protein>
    <submittedName>
        <fullName evidence="6">DNA-binding transcriptional LysR family regulator</fullName>
    </submittedName>
</protein>
<dbReference type="InterPro" id="IPR036388">
    <property type="entry name" value="WH-like_DNA-bd_sf"/>
</dbReference>
<dbReference type="PRINTS" id="PR00039">
    <property type="entry name" value="HTHLYSR"/>
</dbReference>
<dbReference type="PANTHER" id="PTHR30537">
    <property type="entry name" value="HTH-TYPE TRANSCRIPTIONAL REGULATOR"/>
    <property type="match status" value="1"/>
</dbReference>
<evidence type="ECO:0000256" key="4">
    <source>
        <dbReference type="ARBA" id="ARBA00023163"/>
    </source>
</evidence>
<dbReference type="GO" id="GO:0003700">
    <property type="term" value="F:DNA-binding transcription factor activity"/>
    <property type="evidence" value="ECO:0007669"/>
    <property type="project" value="InterPro"/>
</dbReference>
<dbReference type="GO" id="GO:0043565">
    <property type="term" value="F:sequence-specific DNA binding"/>
    <property type="evidence" value="ECO:0007669"/>
    <property type="project" value="TreeGrafter"/>
</dbReference>
<gene>
    <name evidence="6" type="ORF">L613_002100000160</name>
</gene>
<dbReference type="InterPro" id="IPR000847">
    <property type="entry name" value="LysR_HTH_N"/>
</dbReference>
<evidence type="ECO:0000256" key="1">
    <source>
        <dbReference type="ARBA" id="ARBA00009437"/>
    </source>
</evidence>
<name>A0A562DYP9_9GAMM</name>
<keyword evidence="4" id="KW-0804">Transcription</keyword>
<dbReference type="PROSITE" id="PS50931">
    <property type="entry name" value="HTH_LYSR"/>
    <property type="match status" value="1"/>
</dbReference>
<dbReference type="FunFam" id="3.40.190.290:FF:000001">
    <property type="entry name" value="Transcriptional regulator, LysR family"/>
    <property type="match status" value="1"/>
</dbReference>
<dbReference type="InterPro" id="IPR036390">
    <property type="entry name" value="WH_DNA-bd_sf"/>
</dbReference>
<dbReference type="InterPro" id="IPR005119">
    <property type="entry name" value="LysR_subst-bd"/>
</dbReference>